<dbReference type="EMBL" id="JBEPMM010000039">
    <property type="protein sequence ID" value="MET3695657.1"/>
    <property type="molecule type" value="Genomic_DNA"/>
</dbReference>
<reference evidence="1 2" key="1">
    <citation type="submission" date="2024-06" db="EMBL/GenBank/DDBJ databases">
        <title>Genomic Encyclopedia of Type Strains, Phase IV (KMG-IV): sequencing the most valuable type-strain genomes for metagenomic binning, comparative biology and taxonomic classification.</title>
        <authorList>
            <person name="Goeker M."/>
        </authorList>
    </citation>
    <scope>NUCLEOTIDE SEQUENCE [LARGE SCALE GENOMIC DNA]</scope>
    <source>
        <strain evidence="1 2">DSM 21331</strain>
    </source>
</reference>
<dbReference type="Proteomes" id="UP001549145">
    <property type="component" value="Unassembled WGS sequence"/>
</dbReference>
<sequence>MGATTTTGRSLTAIVLAAGKGTRMRSDLPKVLHRVAGRT</sequence>
<name>A0ABV2LCU5_9HYPH</name>
<proteinExistence type="predicted"/>
<evidence type="ECO:0000313" key="2">
    <source>
        <dbReference type="Proteomes" id="UP001549145"/>
    </source>
</evidence>
<dbReference type="InterPro" id="IPR029044">
    <property type="entry name" value="Nucleotide-diphossugar_trans"/>
</dbReference>
<dbReference type="Gene3D" id="3.90.550.10">
    <property type="entry name" value="Spore Coat Polysaccharide Biosynthesis Protein SpsA, Chain A"/>
    <property type="match status" value="1"/>
</dbReference>
<protein>
    <submittedName>
        <fullName evidence="1">Bifunctional N-acetylglucosamine-1-phosphate-uridyltransferase/glucosamine-1-phosphate-acetyltransferase GlmU-like protein</fullName>
    </submittedName>
</protein>
<evidence type="ECO:0000313" key="1">
    <source>
        <dbReference type="EMBL" id="MET3695657.1"/>
    </source>
</evidence>
<accession>A0ABV2LCU5</accession>
<organism evidence="1 2">
    <name type="scientific">Methylobacterium goesingense</name>
    <dbReference type="NCBI Taxonomy" id="243690"/>
    <lineage>
        <taxon>Bacteria</taxon>
        <taxon>Pseudomonadati</taxon>
        <taxon>Pseudomonadota</taxon>
        <taxon>Alphaproteobacteria</taxon>
        <taxon>Hyphomicrobiales</taxon>
        <taxon>Methylobacteriaceae</taxon>
        <taxon>Methylobacterium</taxon>
    </lineage>
</organism>
<comment type="caution">
    <text evidence="1">The sequence shown here is derived from an EMBL/GenBank/DDBJ whole genome shotgun (WGS) entry which is preliminary data.</text>
</comment>
<feature type="non-terminal residue" evidence="1">
    <location>
        <position position="39"/>
    </location>
</feature>
<dbReference type="SUPFAM" id="SSF53448">
    <property type="entry name" value="Nucleotide-diphospho-sugar transferases"/>
    <property type="match status" value="1"/>
</dbReference>
<keyword evidence="2" id="KW-1185">Reference proteome</keyword>
<gene>
    <name evidence="1" type="ORF">ABID43_005226</name>
</gene>